<sequence>MTEGFDYTTREGALVLAAAWSSKRNNERLWSRRRGFKTKPIEHPHPYPSCTTATTIITTTTRQALAPAIF</sequence>
<keyword evidence="2" id="KW-1185">Reference proteome</keyword>
<dbReference type="EMBL" id="CH480847">
    <property type="protein sequence ID" value="EDW51085.1"/>
    <property type="molecule type" value="Genomic_DNA"/>
</dbReference>
<name>B4IJA6_DROSE</name>
<proteinExistence type="predicted"/>
<accession>B4IJA6</accession>
<evidence type="ECO:0000313" key="1">
    <source>
        <dbReference type="EMBL" id="EDW51085.1"/>
    </source>
</evidence>
<evidence type="ECO:0000313" key="2">
    <source>
        <dbReference type="Proteomes" id="UP000001292"/>
    </source>
</evidence>
<dbReference type="OMA" id="WSSKRNN"/>
<dbReference type="AlphaFoldDB" id="B4IJA6"/>
<protein>
    <submittedName>
        <fullName evidence="1">GM12000</fullName>
    </submittedName>
</protein>
<dbReference type="Proteomes" id="UP000001292">
    <property type="component" value="Unassembled WGS sequence"/>
</dbReference>
<dbReference type="HOGENOM" id="CLU_2906506_0_0_1"/>
<reference evidence="1 2" key="1">
    <citation type="journal article" date="2007" name="Nature">
        <title>Evolution of genes and genomes on the Drosophila phylogeny.</title>
        <authorList>
            <consortium name="Drosophila 12 Genomes Consortium"/>
            <person name="Clark A.G."/>
            <person name="Eisen M.B."/>
            <person name="Smith D.R."/>
            <person name="Bergman C.M."/>
            <person name="Oliver B."/>
            <person name="Markow T.A."/>
            <person name="Kaufman T.C."/>
            <person name="Kellis M."/>
            <person name="Gelbart W."/>
            <person name="Iyer V.N."/>
            <person name="Pollard D.A."/>
            <person name="Sackton T.B."/>
            <person name="Larracuente A.M."/>
            <person name="Singh N.D."/>
            <person name="Abad J.P."/>
            <person name="Abt D.N."/>
            <person name="Adryan B."/>
            <person name="Aguade M."/>
            <person name="Akashi H."/>
            <person name="Anderson W.W."/>
            <person name="Aquadro C.F."/>
            <person name="Ardell D.H."/>
            <person name="Arguello R."/>
            <person name="Artieri C.G."/>
            <person name="Barbash D.A."/>
            <person name="Barker D."/>
            <person name="Barsanti P."/>
            <person name="Batterham P."/>
            <person name="Batzoglou S."/>
            <person name="Begun D."/>
            <person name="Bhutkar A."/>
            <person name="Blanco E."/>
            <person name="Bosak S.A."/>
            <person name="Bradley R.K."/>
            <person name="Brand A.D."/>
            <person name="Brent M.R."/>
            <person name="Brooks A.N."/>
            <person name="Brown R.H."/>
            <person name="Butlin R.K."/>
            <person name="Caggese C."/>
            <person name="Calvi B.R."/>
            <person name="Bernardo de Carvalho A."/>
            <person name="Caspi A."/>
            <person name="Castrezana S."/>
            <person name="Celniker S.E."/>
            <person name="Chang J.L."/>
            <person name="Chapple C."/>
            <person name="Chatterji S."/>
            <person name="Chinwalla A."/>
            <person name="Civetta A."/>
            <person name="Clifton S.W."/>
            <person name="Comeron J.M."/>
            <person name="Costello J.C."/>
            <person name="Coyne J.A."/>
            <person name="Daub J."/>
            <person name="David R.G."/>
            <person name="Delcher A.L."/>
            <person name="Delehaunty K."/>
            <person name="Do C.B."/>
            <person name="Ebling H."/>
            <person name="Edwards K."/>
            <person name="Eickbush T."/>
            <person name="Evans J.D."/>
            <person name="Filipski A."/>
            <person name="Findeiss S."/>
            <person name="Freyhult E."/>
            <person name="Fulton L."/>
            <person name="Fulton R."/>
            <person name="Garcia A.C."/>
            <person name="Gardiner A."/>
            <person name="Garfield D.A."/>
            <person name="Garvin B.E."/>
            <person name="Gibson G."/>
            <person name="Gilbert D."/>
            <person name="Gnerre S."/>
            <person name="Godfrey J."/>
            <person name="Good R."/>
            <person name="Gotea V."/>
            <person name="Gravely B."/>
            <person name="Greenberg A.J."/>
            <person name="Griffiths-Jones S."/>
            <person name="Gross S."/>
            <person name="Guigo R."/>
            <person name="Gustafson E.A."/>
            <person name="Haerty W."/>
            <person name="Hahn M.W."/>
            <person name="Halligan D.L."/>
            <person name="Halpern A.L."/>
            <person name="Halter G.M."/>
            <person name="Han M.V."/>
            <person name="Heger A."/>
            <person name="Hillier L."/>
            <person name="Hinrichs A.S."/>
            <person name="Holmes I."/>
            <person name="Hoskins R.A."/>
            <person name="Hubisz M.J."/>
            <person name="Hultmark D."/>
            <person name="Huntley M.A."/>
            <person name="Jaffe D.B."/>
            <person name="Jagadeeshan S."/>
            <person name="Jeck W.R."/>
            <person name="Johnson J."/>
            <person name="Jones C.D."/>
            <person name="Jordan W.C."/>
            <person name="Karpen G.H."/>
            <person name="Kataoka E."/>
            <person name="Keightley P.D."/>
            <person name="Kheradpour P."/>
            <person name="Kirkness E.F."/>
            <person name="Koerich L.B."/>
            <person name="Kristiansen K."/>
            <person name="Kudrna D."/>
            <person name="Kulathinal R.J."/>
            <person name="Kumar S."/>
            <person name="Kwok R."/>
            <person name="Lander E."/>
            <person name="Langley C.H."/>
            <person name="Lapoint R."/>
            <person name="Lazzaro B.P."/>
            <person name="Lee S.J."/>
            <person name="Levesque L."/>
            <person name="Li R."/>
            <person name="Lin C.F."/>
            <person name="Lin M.F."/>
            <person name="Lindblad-Toh K."/>
            <person name="Llopart A."/>
            <person name="Long M."/>
            <person name="Low L."/>
            <person name="Lozovsky E."/>
            <person name="Lu J."/>
            <person name="Luo M."/>
            <person name="Machado C.A."/>
            <person name="Makalowski W."/>
            <person name="Marzo M."/>
            <person name="Matsuda M."/>
            <person name="Matzkin L."/>
            <person name="McAllister B."/>
            <person name="McBride C.S."/>
            <person name="McKernan B."/>
            <person name="McKernan K."/>
            <person name="Mendez-Lago M."/>
            <person name="Minx P."/>
            <person name="Mollenhauer M.U."/>
            <person name="Montooth K."/>
            <person name="Mount S.M."/>
            <person name="Mu X."/>
            <person name="Myers E."/>
            <person name="Negre B."/>
            <person name="Newfeld S."/>
            <person name="Nielsen R."/>
            <person name="Noor M.A."/>
            <person name="O'Grady P."/>
            <person name="Pachter L."/>
            <person name="Papaceit M."/>
            <person name="Parisi M.J."/>
            <person name="Parisi M."/>
            <person name="Parts L."/>
            <person name="Pedersen J.S."/>
            <person name="Pesole G."/>
            <person name="Phillippy A.M."/>
            <person name="Ponting C.P."/>
            <person name="Pop M."/>
            <person name="Porcelli D."/>
            <person name="Powell J.R."/>
            <person name="Prohaska S."/>
            <person name="Pruitt K."/>
            <person name="Puig M."/>
            <person name="Quesneville H."/>
            <person name="Ram K.R."/>
            <person name="Rand D."/>
            <person name="Rasmussen M.D."/>
            <person name="Reed L.K."/>
            <person name="Reenan R."/>
            <person name="Reily A."/>
            <person name="Remington K.A."/>
            <person name="Rieger T.T."/>
            <person name="Ritchie M.G."/>
            <person name="Robin C."/>
            <person name="Rogers Y.H."/>
            <person name="Rohde C."/>
            <person name="Rozas J."/>
            <person name="Rubenfield M.J."/>
            <person name="Ruiz A."/>
            <person name="Russo S."/>
            <person name="Salzberg S.L."/>
            <person name="Sanchez-Gracia A."/>
            <person name="Saranga D.J."/>
            <person name="Sato H."/>
            <person name="Schaeffer S.W."/>
            <person name="Schatz M.C."/>
            <person name="Schlenke T."/>
            <person name="Schwartz R."/>
            <person name="Segarra C."/>
            <person name="Singh R.S."/>
            <person name="Sirot L."/>
            <person name="Sirota M."/>
            <person name="Sisneros N.B."/>
            <person name="Smith C.D."/>
            <person name="Smith T.F."/>
            <person name="Spieth J."/>
            <person name="Stage D.E."/>
            <person name="Stark A."/>
            <person name="Stephan W."/>
            <person name="Strausberg R.L."/>
            <person name="Strempel S."/>
            <person name="Sturgill D."/>
            <person name="Sutton G."/>
            <person name="Sutton G.G."/>
            <person name="Tao W."/>
            <person name="Teichmann S."/>
            <person name="Tobari Y.N."/>
            <person name="Tomimura Y."/>
            <person name="Tsolas J.M."/>
            <person name="Valente V.L."/>
            <person name="Venter E."/>
            <person name="Venter J.C."/>
            <person name="Vicario S."/>
            <person name="Vieira F.G."/>
            <person name="Vilella A.J."/>
            <person name="Villasante A."/>
            <person name="Walenz B."/>
            <person name="Wang J."/>
            <person name="Wasserman M."/>
            <person name="Watts T."/>
            <person name="Wilson D."/>
            <person name="Wilson R.K."/>
            <person name="Wing R.A."/>
            <person name="Wolfner M.F."/>
            <person name="Wong A."/>
            <person name="Wong G.K."/>
            <person name="Wu C.I."/>
            <person name="Wu G."/>
            <person name="Yamamoto D."/>
            <person name="Yang H.P."/>
            <person name="Yang S.P."/>
            <person name="Yorke J.A."/>
            <person name="Yoshida K."/>
            <person name="Zdobnov E."/>
            <person name="Zhang P."/>
            <person name="Zhang Y."/>
            <person name="Zimin A.V."/>
            <person name="Baldwin J."/>
            <person name="Abdouelleil A."/>
            <person name="Abdulkadir J."/>
            <person name="Abebe A."/>
            <person name="Abera B."/>
            <person name="Abreu J."/>
            <person name="Acer S.C."/>
            <person name="Aftuck L."/>
            <person name="Alexander A."/>
            <person name="An P."/>
            <person name="Anderson E."/>
            <person name="Anderson S."/>
            <person name="Arachi H."/>
            <person name="Azer M."/>
            <person name="Bachantsang P."/>
            <person name="Barry A."/>
            <person name="Bayul T."/>
            <person name="Berlin A."/>
            <person name="Bessette D."/>
            <person name="Bloom T."/>
            <person name="Blye J."/>
            <person name="Boguslavskiy L."/>
            <person name="Bonnet C."/>
            <person name="Boukhgalter B."/>
            <person name="Bourzgui I."/>
            <person name="Brown A."/>
            <person name="Cahill P."/>
            <person name="Channer S."/>
            <person name="Cheshatsang Y."/>
            <person name="Chuda L."/>
            <person name="Citroen M."/>
            <person name="Collymore A."/>
            <person name="Cooke P."/>
            <person name="Costello M."/>
            <person name="D'Aco K."/>
            <person name="Daza R."/>
            <person name="De Haan G."/>
            <person name="DeGray S."/>
            <person name="DeMaso C."/>
            <person name="Dhargay N."/>
            <person name="Dooley K."/>
            <person name="Dooley E."/>
            <person name="Doricent M."/>
            <person name="Dorje P."/>
            <person name="Dorjee K."/>
            <person name="Dupes A."/>
            <person name="Elong R."/>
            <person name="Falk J."/>
            <person name="Farina A."/>
            <person name="Faro S."/>
            <person name="Ferguson D."/>
            <person name="Fisher S."/>
            <person name="Foley C.D."/>
            <person name="Franke A."/>
            <person name="Friedrich D."/>
            <person name="Gadbois L."/>
            <person name="Gearin G."/>
            <person name="Gearin C.R."/>
            <person name="Giannoukos G."/>
            <person name="Goode T."/>
            <person name="Graham J."/>
            <person name="Grandbois E."/>
            <person name="Grewal S."/>
            <person name="Gyaltsen K."/>
            <person name="Hafez N."/>
            <person name="Hagos B."/>
            <person name="Hall J."/>
            <person name="Henson C."/>
            <person name="Hollinger A."/>
            <person name="Honan T."/>
            <person name="Huard M.D."/>
            <person name="Hughes L."/>
            <person name="Hurhula B."/>
            <person name="Husby M.E."/>
            <person name="Kamat A."/>
            <person name="Kanga B."/>
            <person name="Kashin S."/>
            <person name="Khazanovich D."/>
            <person name="Kisner P."/>
            <person name="Lance K."/>
            <person name="Lara M."/>
            <person name="Lee W."/>
            <person name="Lennon N."/>
            <person name="Letendre F."/>
            <person name="LeVine R."/>
            <person name="Lipovsky A."/>
            <person name="Liu X."/>
            <person name="Liu J."/>
            <person name="Liu S."/>
            <person name="Lokyitsang T."/>
            <person name="Lokyitsang Y."/>
            <person name="Lubonja R."/>
            <person name="Lui A."/>
            <person name="MacDonald P."/>
            <person name="Magnisalis V."/>
            <person name="Maru K."/>
            <person name="Matthews C."/>
            <person name="McCusker W."/>
            <person name="McDonough S."/>
            <person name="Mehta T."/>
            <person name="Meldrim J."/>
            <person name="Meneus L."/>
            <person name="Mihai O."/>
            <person name="Mihalev A."/>
            <person name="Mihova T."/>
            <person name="Mittelman R."/>
            <person name="Mlenga V."/>
            <person name="Montmayeur A."/>
            <person name="Mulrain L."/>
            <person name="Navidi A."/>
            <person name="Naylor J."/>
            <person name="Negash T."/>
            <person name="Nguyen T."/>
            <person name="Nguyen N."/>
            <person name="Nicol R."/>
            <person name="Norbu C."/>
            <person name="Norbu N."/>
            <person name="Novod N."/>
            <person name="O'Neill B."/>
            <person name="Osman S."/>
            <person name="Markiewicz E."/>
            <person name="Oyono O.L."/>
            <person name="Patti C."/>
            <person name="Phunkhang P."/>
            <person name="Pierre F."/>
            <person name="Priest M."/>
            <person name="Raghuraman S."/>
            <person name="Rege F."/>
            <person name="Reyes R."/>
            <person name="Rise C."/>
            <person name="Rogov P."/>
            <person name="Ross K."/>
            <person name="Ryan E."/>
            <person name="Settipalli S."/>
            <person name="Shea T."/>
            <person name="Sherpa N."/>
            <person name="Shi L."/>
            <person name="Shih D."/>
            <person name="Sparrow T."/>
            <person name="Spaulding J."/>
            <person name="Stalker J."/>
            <person name="Stange-Thomann N."/>
            <person name="Stavropoulos S."/>
            <person name="Stone C."/>
            <person name="Strader C."/>
            <person name="Tesfaye S."/>
            <person name="Thomson T."/>
            <person name="Thoulutsang Y."/>
            <person name="Thoulutsang D."/>
            <person name="Topham K."/>
            <person name="Topping I."/>
            <person name="Tsamla T."/>
            <person name="Vassiliev H."/>
            <person name="Vo A."/>
            <person name="Wangchuk T."/>
            <person name="Wangdi T."/>
            <person name="Weiand M."/>
            <person name="Wilkinson J."/>
            <person name="Wilson A."/>
            <person name="Yadav S."/>
            <person name="Young G."/>
            <person name="Yu Q."/>
            <person name="Zembek L."/>
            <person name="Zhong D."/>
            <person name="Zimmer A."/>
            <person name="Zwirko Z."/>
            <person name="Jaffe D.B."/>
            <person name="Alvarez P."/>
            <person name="Brockman W."/>
            <person name="Butler J."/>
            <person name="Chin C."/>
            <person name="Gnerre S."/>
            <person name="Grabherr M."/>
            <person name="Kleber M."/>
            <person name="Mauceli E."/>
            <person name="MacCallum I."/>
        </authorList>
    </citation>
    <scope>NUCLEOTIDE SEQUENCE [LARGE SCALE GENOMIC DNA]</scope>
    <source>
        <strain evidence="2">Rob3c / Tucson 14021-0248.25</strain>
    </source>
</reference>
<organism evidence="2">
    <name type="scientific">Drosophila sechellia</name>
    <name type="common">Fruit fly</name>
    <dbReference type="NCBI Taxonomy" id="7238"/>
    <lineage>
        <taxon>Eukaryota</taxon>
        <taxon>Metazoa</taxon>
        <taxon>Ecdysozoa</taxon>
        <taxon>Arthropoda</taxon>
        <taxon>Hexapoda</taxon>
        <taxon>Insecta</taxon>
        <taxon>Pterygota</taxon>
        <taxon>Neoptera</taxon>
        <taxon>Endopterygota</taxon>
        <taxon>Diptera</taxon>
        <taxon>Brachycera</taxon>
        <taxon>Muscomorpha</taxon>
        <taxon>Ephydroidea</taxon>
        <taxon>Drosophilidae</taxon>
        <taxon>Drosophila</taxon>
        <taxon>Sophophora</taxon>
    </lineage>
</organism>
<gene>
    <name evidence="1" type="primary">Dsec\GM12000</name>
    <name evidence="1" type="ORF">Dsec_GM12000</name>
</gene>